<dbReference type="Gene3D" id="3.40.50.1110">
    <property type="entry name" value="SGNH hydrolase"/>
    <property type="match status" value="1"/>
</dbReference>
<keyword evidence="1" id="KW-0732">Signal</keyword>
<dbReference type="InterPro" id="IPR013830">
    <property type="entry name" value="SGNH_hydro"/>
</dbReference>
<dbReference type="InterPro" id="IPR051532">
    <property type="entry name" value="Ester_Hydrolysis_Enzymes"/>
</dbReference>
<dbReference type="Gene3D" id="2.60.120.260">
    <property type="entry name" value="Galactose-binding domain-like"/>
    <property type="match status" value="1"/>
</dbReference>
<dbReference type="InterPro" id="IPR036514">
    <property type="entry name" value="SGNH_hydro_sf"/>
</dbReference>
<evidence type="ECO:0000256" key="1">
    <source>
        <dbReference type="SAM" id="SignalP"/>
    </source>
</evidence>
<evidence type="ECO:0000259" key="3">
    <source>
        <dbReference type="Pfam" id="PF14607"/>
    </source>
</evidence>
<protein>
    <submittedName>
        <fullName evidence="4">Lysophospholipase L1-like esterase</fullName>
    </submittedName>
</protein>
<comment type="caution">
    <text evidence="4">The sequence shown here is derived from an EMBL/GenBank/DDBJ whole genome shotgun (WGS) entry which is preliminary data.</text>
</comment>
<dbReference type="RefSeq" id="WP_130541990.1">
    <property type="nucleotide sequence ID" value="NZ_CP042431.1"/>
</dbReference>
<dbReference type="AlphaFoldDB" id="A0A4Q7MSP5"/>
<dbReference type="PANTHER" id="PTHR30383">
    <property type="entry name" value="THIOESTERASE 1/PROTEASE 1/LYSOPHOSPHOLIPASE L1"/>
    <property type="match status" value="1"/>
</dbReference>
<reference evidence="4 5" key="1">
    <citation type="submission" date="2019-02" db="EMBL/GenBank/DDBJ databases">
        <title>Genomic Encyclopedia of Type Strains, Phase IV (KMG-IV): sequencing the most valuable type-strain genomes for metagenomic binning, comparative biology and taxonomic classification.</title>
        <authorList>
            <person name="Goeker M."/>
        </authorList>
    </citation>
    <scope>NUCLEOTIDE SEQUENCE [LARGE SCALE GENOMIC DNA]</scope>
    <source>
        <strain evidence="4 5">DSM 18116</strain>
    </source>
</reference>
<gene>
    <name evidence="4" type="ORF">EV199_3391</name>
</gene>
<keyword evidence="5" id="KW-1185">Reference proteome</keyword>
<feature type="domain" description="SGNH hydrolase-type esterase" evidence="2">
    <location>
        <begin position="177"/>
        <end position="354"/>
    </location>
</feature>
<dbReference type="EMBL" id="SGXA01000002">
    <property type="protein sequence ID" value="RZS71488.1"/>
    <property type="molecule type" value="Genomic_DNA"/>
</dbReference>
<dbReference type="GO" id="GO:0016788">
    <property type="term" value="F:hydrolase activity, acting on ester bonds"/>
    <property type="evidence" value="ECO:0007669"/>
    <property type="project" value="UniProtKB-ARBA"/>
</dbReference>
<dbReference type="InterPro" id="IPR032740">
    <property type="entry name" value="GxDLY"/>
</dbReference>
<evidence type="ECO:0000313" key="5">
    <source>
        <dbReference type="Proteomes" id="UP000293874"/>
    </source>
</evidence>
<feature type="domain" description="SGNH hydrolase-type esterase N-terminal" evidence="3">
    <location>
        <begin position="25"/>
        <end position="166"/>
    </location>
</feature>
<dbReference type="Pfam" id="PF14607">
    <property type="entry name" value="GxDLY"/>
    <property type="match status" value="1"/>
</dbReference>
<dbReference type="SUPFAM" id="SSF52266">
    <property type="entry name" value="SGNH hydrolase"/>
    <property type="match status" value="1"/>
</dbReference>
<feature type="signal peptide" evidence="1">
    <location>
        <begin position="1"/>
        <end position="19"/>
    </location>
</feature>
<dbReference type="PANTHER" id="PTHR30383:SF29">
    <property type="entry name" value="SGNH HYDROLASE-TYPE ESTERASE DOMAIN-CONTAINING PROTEIN"/>
    <property type="match status" value="1"/>
</dbReference>
<evidence type="ECO:0000313" key="4">
    <source>
        <dbReference type="EMBL" id="RZS71488.1"/>
    </source>
</evidence>
<accession>A0A4Q7MSP5</accession>
<dbReference type="OrthoDB" id="5624617at2"/>
<organism evidence="4 5">
    <name type="scientific">Pseudobacter ginsenosidimutans</name>
    <dbReference type="NCBI Taxonomy" id="661488"/>
    <lineage>
        <taxon>Bacteria</taxon>
        <taxon>Pseudomonadati</taxon>
        <taxon>Bacteroidota</taxon>
        <taxon>Chitinophagia</taxon>
        <taxon>Chitinophagales</taxon>
        <taxon>Chitinophagaceae</taxon>
        <taxon>Pseudobacter</taxon>
    </lineage>
</organism>
<dbReference type="Pfam" id="PF14606">
    <property type="entry name" value="Lipase_GDSL_3"/>
    <property type="match status" value="1"/>
</dbReference>
<feature type="chain" id="PRO_5020888176" evidence="1">
    <location>
        <begin position="20"/>
        <end position="359"/>
    </location>
</feature>
<proteinExistence type="predicted"/>
<dbReference type="Proteomes" id="UP000293874">
    <property type="component" value="Unassembled WGS sequence"/>
</dbReference>
<name>A0A4Q7MSP5_9BACT</name>
<evidence type="ECO:0000259" key="2">
    <source>
        <dbReference type="Pfam" id="PF14606"/>
    </source>
</evidence>
<sequence length="359" mass="40253">MKRLLLVCLIVVTAFASFAQDSIRFTSAASLMMIGKAKPTDSIFQRIDSVETKDMPKAVQALAKNSAGIAILFETNSTIIRAKWKLESEKFYSNMPPISHSGLDLYCLKNGKWQYVMVGKPAKGTADQDQVIIQNMDSSMKQFMLYLPLYNTVNDLQIGVQENAEIRKPAQPGINTTKRVVMYGSSILQGASASRPGMAYPAILQRKTGYDVINLGFSGNAKMEIELAQYLASVPADLYILDCIPNPSPEQIKERSYNFIKYLRQQKPNVPIILIETVFRENGNWDQKVGKTVSGQLEEIRKTYDRLKKEGIDNFYYLTTDKLIGNDHEATIDGVHLTDLGFSRMADAVLPLIRKAMKK</sequence>